<name>Q4V1C9_BACCZ</name>
<geneLocation type="plasmid" evidence="1 2">
    <name>pE33L466</name>
</geneLocation>
<sequence>MKVGVVQSMLTTLPIIMTTNGQKLKCSFTSIRERCEFQYISFDMQFHDLVNNSRVGTASCRIQKDQSENKIEITITSLDANHIGNGVGTAMIYSIYRWAYFSYPGYALLFNGMISMAFDEEYLIGFYTKFGFNVKNGFFNLKVESNEFHEFCTNTESKISEMYFTFLSKQNESYNNEIDTYLSILSHIEKKYNSMSLISFIKQRYFRSKQSYNENTLM</sequence>
<dbReference type="SUPFAM" id="SSF55729">
    <property type="entry name" value="Acyl-CoA N-acyltransferases (Nat)"/>
    <property type="match status" value="1"/>
</dbReference>
<accession>Q4V1C9</accession>
<protein>
    <recommendedName>
        <fullName evidence="3">N-acetyltransferase domain-containing protein</fullName>
    </recommendedName>
</protein>
<evidence type="ECO:0000313" key="2">
    <source>
        <dbReference type="Proteomes" id="UP000002612"/>
    </source>
</evidence>
<dbReference type="AlphaFoldDB" id="Q4V1C9"/>
<evidence type="ECO:0000313" key="1">
    <source>
        <dbReference type="EMBL" id="AAY60478.1"/>
    </source>
</evidence>
<dbReference type="InterPro" id="IPR016181">
    <property type="entry name" value="Acyl_CoA_acyltransferase"/>
</dbReference>
<dbReference type="EMBL" id="CP000040">
    <property type="protein sequence ID" value="AAY60478.1"/>
    <property type="molecule type" value="Genomic_DNA"/>
</dbReference>
<evidence type="ECO:0008006" key="3">
    <source>
        <dbReference type="Google" id="ProtNLM"/>
    </source>
</evidence>
<gene>
    <name evidence="1" type="ordered locus">pE33L466_0333</name>
</gene>
<proteinExistence type="predicted"/>
<dbReference type="Gene3D" id="3.40.630.30">
    <property type="match status" value="1"/>
</dbReference>
<organism evidence="1 2">
    <name type="scientific">Bacillus cereus (strain ZK / E33L)</name>
    <dbReference type="NCBI Taxonomy" id="288681"/>
    <lineage>
        <taxon>Bacteria</taxon>
        <taxon>Bacillati</taxon>
        <taxon>Bacillota</taxon>
        <taxon>Bacilli</taxon>
        <taxon>Bacillales</taxon>
        <taxon>Bacillaceae</taxon>
        <taxon>Bacillus</taxon>
        <taxon>Bacillus cereus group</taxon>
    </lineage>
</organism>
<reference evidence="2" key="1">
    <citation type="journal article" date="2006" name="J. Bacteriol.">
        <title>Pathogenomic sequence analysis of Bacillus cereus and Bacillus thuringiensis isolates closely related to Bacillus anthracis.</title>
        <authorList>
            <person name="Han C.S."/>
            <person name="Xie G."/>
            <person name="Challacombe J.F."/>
            <person name="Altherr M.R."/>
            <person name="Bhotika S.S."/>
            <person name="Brown N."/>
            <person name="Bruce D."/>
            <person name="Campbell C.S."/>
            <person name="Campbell M.L."/>
            <person name="Chen J."/>
            <person name="Chertkov O."/>
            <person name="Cleland C."/>
            <person name="Dimitrijevic M."/>
            <person name="Doggett N.A."/>
            <person name="Fawcett J.J."/>
            <person name="Glavina T."/>
            <person name="Goodwin L.A."/>
            <person name="Green L.D."/>
            <person name="Hill K.K."/>
            <person name="Hitchcock P."/>
            <person name="Jackson P.J."/>
            <person name="Keim P."/>
            <person name="Kewalramani A.R."/>
            <person name="Longmire J."/>
            <person name="Lucas S."/>
            <person name="Malfatti S."/>
            <person name="McMurry K."/>
            <person name="Meincke L.J."/>
            <person name="Misra M."/>
            <person name="Moseman B.L."/>
            <person name="Mundt M."/>
            <person name="Munk A.C."/>
            <person name="Okinaka R.T."/>
            <person name="Parson-Quintana B."/>
            <person name="Reilly L.P."/>
            <person name="Richardson P."/>
            <person name="Robinson D.L."/>
            <person name="Rubin E."/>
            <person name="Saunders E."/>
            <person name="Tapia R."/>
            <person name="Tesmer J.G."/>
            <person name="Thayer N."/>
            <person name="Thompson L.S."/>
            <person name="Tice H."/>
            <person name="Ticknor L.O."/>
            <person name="Wills P.L."/>
            <person name="Brettin T.S."/>
            <person name="Gilna P."/>
        </authorList>
    </citation>
    <scope>NUCLEOTIDE SEQUENCE [LARGE SCALE GENOMIC DNA]</scope>
    <source>
        <strain evidence="2">ZK / E33L</strain>
        <plasmid evidence="2">pE33L466</plasmid>
    </source>
</reference>
<dbReference type="KEGG" id="bcz:pE33L466_0333"/>
<keyword evidence="1" id="KW-0614">Plasmid</keyword>
<dbReference type="Proteomes" id="UP000002612">
    <property type="component" value="Plasmid pE33L466"/>
</dbReference>